<comment type="subcellular location">
    <subcellularLocation>
        <location evidence="1">Membrane</location>
    </subcellularLocation>
</comment>
<evidence type="ECO:0000313" key="8">
    <source>
        <dbReference type="Proteomes" id="UP000008549"/>
    </source>
</evidence>
<evidence type="ECO:0000256" key="2">
    <source>
        <dbReference type="ARBA" id="ARBA00009530"/>
    </source>
</evidence>
<keyword evidence="3 6" id="KW-0812">Transmembrane</keyword>
<evidence type="ECO:0000256" key="3">
    <source>
        <dbReference type="ARBA" id="ARBA00022692"/>
    </source>
</evidence>
<dbReference type="EMBL" id="HE601135">
    <property type="protein sequence ID" value="CAP25541.1"/>
    <property type="molecule type" value="Genomic_DNA"/>
</dbReference>
<dbReference type="RefSeq" id="XP_002638082.1">
    <property type="nucleotide sequence ID" value="XM_002638036.1"/>
</dbReference>
<organism evidence="7 8">
    <name type="scientific">Caenorhabditis briggsae</name>
    <dbReference type="NCBI Taxonomy" id="6238"/>
    <lineage>
        <taxon>Eukaryota</taxon>
        <taxon>Metazoa</taxon>
        <taxon>Ecdysozoa</taxon>
        <taxon>Nematoda</taxon>
        <taxon>Chromadorea</taxon>
        <taxon>Rhabditida</taxon>
        <taxon>Rhabditina</taxon>
        <taxon>Rhabditomorpha</taxon>
        <taxon>Rhabditoidea</taxon>
        <taxon>Rhabditidae</taxon>
        <taxon>Peloderinae</taxon>
        <taxon>Caenorhabditis</taxon>
    </lineage>
</organism>
<accession>A8WYT3</accession>
<protein>
    <submittedName>
        <fullName evidence="7">Protein CBG04922</fullName>
    </submittedName>
</protein>
<dbReference type="WormBase" id="CBG04922">
    <property type="protein sequence ID" value="CBP06882"/>
    <property type="gene ID" value="WBGene00027510"/>
</dbReference>
<dbReference type="Pfam" id="PF01679">
    <property type="entry name" value="Pmp3"/>
    <property type="match status" value="1"/>
</dbReference>
<reference evidence="7 8" key="2">
    <citation type="journal article" date="2011" name="PLoS Genet.">
        <title>Caenorhabditis briggsae recombinant inbred line genotypes reveal inter-strain incompatibility and the evolution of recombination.</title>
        <authorList>
            <person name="Ross J.A."/>
            <person name="Koboldt D.C."/>
            <person name="Staisch J.E."/>
            <person name="Chamberlin H.M."/>
            <person name="Gupta B.P."/>
            <person name="Miller R.D."/>
            <person name="Baird S.E."/>
            <person name="Haag E.S."/>
        </authorList>
    </citation>
    <scope>NUCLEOTIDE SEQUENCE [LARGE SCALE GENOMIC DNA]</scope>
    <source>
        <strain evidence="7 8">AF16</strain>
    </source>
</reference>
<dbReference type="AlphaFoldDB" id="A8WYT3"/>
<dbReference type="HOGENOM" id="CLU_107649_6_2_1"/>
<reference evidence="7 8" key="1">
    <citation type="journal article" date="2003" name="PLoS Biol.">
        <title>The genome sequence of Caenorhabditis briggsae: a platform for comparative genomics.</title>
        <authorList>
            <person name="Stein L.D."/>
            <person name="Bao Z."/>
            <person name="Blasiar D."/>
            <person name="Blumenthal T."/>
            <person name="Brent M.R."/>
            <person name="Chen N."/>
            <person name="Chinwalla A."/>
            <person name="Clarke L."/>
            <person name="Clee C."/>
            <person name="Coghlan A."/>
            <person name="Coulson A."/>
            <person name="D'Eustachio P."/>
            <person name="Fitch D.H."/>
            <person name="Fulton L.A."/>
            <person name="Fulton R.E."/>
            <person name="Griffiths-Jones S."/>
            <person name="Harris T.W."/>
            <person name="Hillier L.W."/>
            <person name="Kamath R."/>
            <person name="Kuwabara P.E."/>
            <person name="Mardis E.R."/>
            <person name="Marra M.A."/>
            <person name="Miner T.L."/>
            <person name="Minx P."/>
            <person name="Mullikin J.C."/>
            <person name="Plumb R.W."/>
            <person name="Rogers J."/>
            <person name="Schein J.E."/>
            <person name="Sohrmann M."/>
            <person name="Spieth J."/>
            <person name="Stajich J.E."/>
            <person name="Wei C."/>
            <person name="Willey D."/>
            <person name="Wilson R.K."/>
            <person name="Durbin R."/>
            <person name="Waterston R.H."/>
        </authorList>
    </citation>
    <scope>NUCLEOTIDE SEQUENCE [LARGE SCALE GENOMIC DNA]</scope>
    <source>
        <strain evidence="7 8">AF16</strain>
    </source>
</reference>
<keyword evidence="4 6" id="KW-1133">Transmembrane helix</keyword>
<dbReference type="eggNOG" id="KOG1773">
    <property type="taxonomic scope" value="Eukaryota"/>
</dbReference>
<evidence type="ECO:0000256" key="6">
    <source>
        <dbReference type="SAM" id="Phobius"/>
    </source>
</evidence>
<dbReference type="Proteomes" id="UP000008549">
    <property type="component" value="Unassembled WGS sequence"/>
</dbReference>
<name>A8WYT3_CAEBR</name>
<gene>
    <name evidence="7 9" type="ORF">CBG04922</name>
    <name evidence="7" type="ORF">CBG_04922</name>
</gene>
<evidence type="ECO:0000313" key="7">
    <source>
        <dbReference type="EMBL" id="CAP25541.1"/>
    </source>
</evidence>
<dbReference type="InterPro" id="IPR000612">
    <property type="entry name" value="PMP3"/>
</dbReference>
<dbReference type="PANTHER" id="PTHR21659">
    <property type="entry name" value="HYDROPHOBIC PROTEIN RCI2 LOW TEMPERATURE AND SALT RESPONSIVE PROTEIN LTI6 -RELATED"/>
    <property type="match status" value="1"/>
</dbReference>
<feature type="transmembrane region" description="Helical" evidence="6">
    <location>
        <begin position="31"/>
        <end position="55"/>
    </location>
</feature>
<sequence length="57" mass="6182">MGLTCGDIPKFICALIFPPIGVLIETGCDKHLVICILLTLLGYLPGIIYACYVIIDK</sequence>
<dbReference type="InParanoid" id="A8WYT3"/>
<evidence type="ECO:0000256" key="4">
    <source>
        <dbReference type="ARBA" id="ARBA00022989"/>
    </source>
</evidence>
<dbReference type="PANTHER" id="PTHR21659:SF5">
    <property type="entry name" value="UPF0057 MEMBRANE PROTEIN T23F2.3-RELATED"/>
    <property type="match status" value="1"/>
</dbReference>
<keyword evidence="8" id="KW-1185">Reference proteome</keyword>
<dbReference type="CTD" id="8580078"/>
<evidence type="ECO:0000256" key="5">
    <source>
        <dbReference type="ARBA" id="ARBA00023136"/>
    </source>
</evidence>
<dbReference type="PROSITE" id="PS01309">
    <property type="entry name" value="UPF0057"/>
    <property type="match status" value="1"/>
</dbReference>
<keyword evidence="5 6" id="KW-0472">Membrane</keyword>
<proteinExistence type="inferred from homology"/>
<dbReference type="GO" id="GO:0016020">
    <property type="term" value="C:membrane"/>
    <property type="evidence" value="ECO:0007669"/>
    <property type="project" value="UniProtKB-SubCell"/>
</dbReference>
<evidence type="ECO:0000313" key="9">
    <source>
        <dbReference type="WormBase" id="CBG04922"/>
    </source>
</evidence>
<evidence type="ECO:0000256" key="1">
    <source>
        <dbReference type="ARBA" id="ARBA00004370"/>
    </source>
</evidence>
<dbReference type="KEGG" id="cbr:CBG_04922"/>
<dbReference type="GeneID" id="8580078"/>
<comment type="similarity">
    <text evidence="2">Belongs to the UPF0057 (PMP3) family.</text>
</comment>